<accession>A0A3M7U0V8</accession>
<keyword evidence="6 8" id="KW-1133">Transmembrane helix</keyword>
<feature type="transmembrane region" description="Helical" evidence="8">
    <location>
        <begin position="188"/>
        <end position="221"/>
    </location>
</feature>
<evidence type="ECO:0000256" key="7">
    <source>
        <dbReference type="ARBA" id="ARBA00023136"/>
    </source>
</evidence>
<evidence type="ECO:0000256" key="5">
    <source>
        <dbReference type="ARBA" id="ARBA00022692"/>
    </source>
</evidence>
<dbReference type="AlphaFoldDB" id="A0A3M7U0V8"/>
<evidence type="ECO:0000256" key="3">
    <source>
        <dbReference type="ARBA" id="ARBA00022448"/>
    </source>
</evidence>
<sequence>MKENNTLFFKKGAADGIAIAVGYMPVAITFGLIAGATGLSVVEAVLMSMIVFAGAAQYMALSMIALGSGALEIVLATFIVNLRHLLMSASIHERAEKGSKGARAVYAFGMTDEVFAVASAKPAPIRSFYIIGVGAVAYGSWVGFTGVGFYMGSFLPLILQESMAIALYALFIALLVPSIKKDGKMVIILAGMGGLFHSLFALFLSTGWSIMFATILAVMLYEGMERLLGVKGELKENENREEEEKASCQ</sequence>
<keyword evidence="7 8" id="KW-0472">Membrane</keyword>
<dbReference type="GO" id="GO:0005886">
    <property type="term" value="C:plasma membrane"/>
    <property type="evidence" value="ECO:0007669"/>
    <property type="project" value="UniProtKB-SubCell"/>
</dbReference>
<feature type="transmembrane region" description="Helical" evidence="8">
    <location>
        <begin position="21"/>
        <end position="52"/>
    </location>
</feature>
<evidence type="ECO:0000256" key="6">
    <source>
        <dbReference type="ARBA" id="ARBA00022989"/>
    </source>
</evidence>
<keyword evidence="3" id="KW-0813">Transport</keyword>
<feature type="transmembrane region" description="Helical" evidence="8">
    <location>
        <begin position="157"/>
        <end position="176"/>
    </location>
</feature>
<proteinExistence type="inferred from homology"/>
<feature type="transmembrane region" description="Helical" evidence="8">
    <location>
        <begin position="58"/>
        <end position="80"/>
    </location>
</feature>
<comment type="caution">
    <text evidence="9">The sequence shown here is derived from an EMBL/GenBank/DDBJ whole genome shotgun (WGS) entry which is preliminary data.</text>
</comment>
<evidence type="ECO:0000256" key="2">
    <source>
        <dbReference type="ARBA" id="ARBA00010735"/>
    </source>
</evidence>
<evidence type="ECO:0000313" key="10">
    <source>
        <dbReference type="Proteomes" id="UP000278746"/>
    </source>
</evidence>
<dbReference type="EMBL" id="RHIB01000001">
    <property type="protein sequence ID" value="RNA70644.1"/>
    <property type="molecule type" value="Genomic_DNA"/>
</dbReference>
<gene>
    <name evidence="9" type="ORF">EBO34_09095</name>
</gene>
<dbReference type="OrthoDB" id="3177005at2"/>
<dbReference type="InterPro" id="IPR011606">
    <property type="entry name" value="Brnchd-chn_aa_trnsp_permease"/>
</dbReference>
<comment type="subcellular location">
    <subcellularLocation>
        <location evidence="1">Cell membrane</location>
        <topology evidence="1">Multi-pass membrane protein</topology>
    </subcellularLocation>
</comment>
<name>A0A3M7U0V8_9BACI</name>
<dbReference type="PANTHER" id="PTHR34979:SF1">
    <property type="entry name" value="INNER MEMBRANE PROTEIN YGAZ"/>
    <property type="match status" value="1"/>
</dbReference>
<dbReference type="Pfam" id="PF03591">
    <property type="entry name" value="AzlC"/>
    <property type="match status" value="1"/>
</dbReference>
<feature type="transmembrane region" description="Helical" evidence="8">
    <location>
        <begin position="128"/>
        <end position="151"/>
    </location>
</feature>
<dbReference type="RefSeq" id="WP_122898648.1">
    <property type="nucleotide sequence ID" value="NZ_RHIB01000001.1"/>
</dbReference>
<evidence type="ECO:0000256" key="1">
    <source>
        <dbReference type="ARBA" id="ARBA00004651"/>
    </source>
</evidence>
<evidence type="ECO:0000313" key="9">
    <source>
        <dbReference type="EMBL" id="RNA70644.1"/>
    </source>
</evidence>
<organism evidence="9 10">
    <name type="scientific">Alteribacter keqinensis</name>
    <dbReference type="NCBI Taxonomy" id="2483800"/>
    <lineage>
        <taxon>Bacteria</taxon>
        <taxon>Bacillati</taxon>
        <taxon>Bacillota</taxon>
        <taxon>Bacilli</taxon>
        <taxon>Bacillales</taxon>
        <taxon>Bacillaceae</taxon>
        <taxon>Alteribacter</taxon>
    </lineage>
</organism>
<reference evidence="9 10" key="1">
    <citation type="submission" date="2018-10" db="EMBL/GenBank/DDBJ databases">
        <title>Bacillus Keqinensis sp. nov., a moderately halophilic bacterium isolated from a saline-alkaline lake.</title>
        <authorList>
            <person name="Wang H."/>
        </authorList>
    </citation>
    <scope>NUCLEOTIDE SEQUENCE [LARGE SCALE GENOMIC DNA]</scope>
    <source>
        <strain evidence="9 10">KQ-3</strain>
    </source>
</reference>
<dbReference type="PANTHER" id="PTHR34979">
    <property type="entry name" value="INNER MEMBRANE PROTEIN YGAZ"/>
    <property type="match status" value="1"/>
</dbReference>
<evidence type="ECO:0000256" key="4">
    <source>
        <dbReference type="ARBA" id="ARBA00022475"/>
    </source>
</evidence>
<dbReference type="Proteomes" id="UP000278746">
    <property type="component" value="Unassembled WGS sequence"/>
</dbReference>
<keyword evidence="5 8" id="KW-0812">Transmembrane</keyword>
<dbReference type="GO" id="GO:1903785">
    <property type="term" value="P:L-valine transmembrane transport"/>
    <property type="evidence" value="ECO:0007669"/>
    <property type="project" value="TreeGrafter"/>
</dbReference>
<evidence type="ECO:0000256" key="8">
    <source>
        <dbReference type="SAM" id="Phobius"/>
    </source>
</evidence>
<keyword evidence="10" id="KW-1185">Reference proteome</keyword>
<keyword evidence="4" id="KW-1003">Cell membrane</keyword>
<comment type="similarity">
    <text evidence="2">Belongs to the AzlC family.</text>
</comment>
<protein>
    <submittedName>
        <fullName evidence="9">Branched-chain amino acid ABC transporter permease</fullName>
    </submittedName>
</protein>